<evidence type="ECO:0000313" key="10">
    <source>
        <dbReference type="Proteomes" id="UP001365128"/>
    </source>
</evidence>
<keyword evidence="10" id="KW-1185">Reference proteome</keyword>
<keyword evidence="3 7" id="KW-0812">Transmembrane</keyword>
<proteinExistence type="predicted"/>
<dbReference type="Proteomes" id="UP001365128">
    <property type="component" value="Unassembled WGS sequence"/>
</dbReference>
<evidence type="ECO:0000256" key="6">
    <source>
        <dbReference type="SAM" id="MobiDB-lite"/>
    </source>
</evidence>
<feature type="transmembrane region" description="Helical" evidence="7">
    <location>
        <begin position="445"/>
        <end position="468"/>
    </location>
</feature>
<feature type="transmembrane region" description="Helical" evidence="7">
    <location>
        <begin position="363"/>
        <end position="384"/>
    </location>
</feature>
<dbReference type="Pfam" id="PF02656">
    <property type="entry name" value="DUF202"/>
    <property type="match status" value="1"/>
</dbReference>
<feature type="compositionally biased region" description="Low complexity" evidence="6">
    <location>
        <begin position="11"/>
        <end position="21"/>
    </location>
</feature>
<evidence type="ECO:0000256" key="4">
    <source>
        <dbReference type="ARBA" id="ARBA00022989"/>
    </source>
</evidence>
<evidence type="ECO:0000313" key="9">
    <source>
        <dbReference type="EMBL" id="KAK7540188.1"/>
    </source>
</evidence>
<evidence type="ECO:0000259" key="8">
    <source>
        <dbReference type="Pfam" id="PF02656"/>
    </source>
</evidence>
<feature type="compositionally biased region" description="Basic and acidic residues" evidence="6">
    <location>
        <begin position="253"/>
        <end position="276"/>
    </location>
</feature>
<dbReference type="EMBL" id="JBBPDW010000027">
    <property type="protein sequence ID" value="KAK7540188.1"/>
    <property type="molecule type" value="Genomic_DNA"/>
</dbReference>
<feature type="compositionally biased region" description="Low complexity" evidence="6">
    <location>
        <begin position="66"/>
        <end position="118"/>
    </location>
</feature>
<dbReference type="PANTHER" id="PTHR34187">
    <property type="entry name" value="FGR18P"/>
    <property type="match status" value="1"/>
</dbReference>
<feature type="compositionally biased region" description="Polar residues" evidence="6">
    <location>
        <begin position="277"/>
        <end position="286"/>
    </location>
</feature>
<name>A0ABR1LYB5_9PEZI</name>
<evidence type="ECO:0000256" key="1">
    <source>
        <dbReference type="ARBA" id="ARBA00004651"/>
    </source>
</evidence>
<comment type="caution">
    <text evidence="9">The sequence shown here is derived from an EMBL/GenBank/DDBJ whole genome shotgun (WGS) entry which is preliminary data.</text>
</comment>
<comment type="subcellular location">
    <subcellularLocation>
        <location evidence="1">Cell membrane</location>
        <topology evidence="1">Multi-pass membrane protein</topology>
    </subcellularLocation>
</comment>
<protein>
    <recommendedName>
        <fullName evidence="8">DUF202 domain-containing protein</fullName>
    </recommendedName>
</protein>
<dbReference type="InterPro" id="IPR003807">
    <property type="entry name" value="DUF202"/>
</dbReference>
<feature type="compositionally biased region" description="Basic and acidic residues" evidence="6">
    <location>
        <begin position="189"/>
        <end position="202"/>
    </location>
</feature>
<reference evidence="9 10" key="1">
    <citation type="submission" date="2024-04" db="EMBL/GenBank/DDBJ databases">
        <title>Phyllosticta paracitricarpa is synonymous to the EU quarantine fungus P. citricarpa based on phylogenomic analyses.</title>
        <authorList>
            <consortium name="Lawrence Berkeley National Laboratory"/>
            <person name="Van Ingen-Buijs V.A."/>
            <person name="Van Westerhoven A.C."/>
            <person name="Haridas S."/>
            <person name="Skiadas P."/>
            <person name="Martin F."/>
            <person name="Groenewald J.Z."/>
            <person name="Crous P.W."/>
            <person name="Seidl M.F."/>
        </authorList>
    </citation>
    <scope>NUCLEOTIDE SEQUENCE [LARGE SCALE GENOMIC DNA]</scope>
    <source>
        <strain evidence="9 10">CBS 122670</strain>
    </source>
</reference>
<gene>
    <name evidence="9" type="ORF">IWX46DRAFT_606929</name>
</gene>
<keyword evidence="4 7" id="KW-1133">Transmembrane helix</keyword>
<dbReference type="InterPro" id="IPR052053">
    <property type="entry name" value="IM_YidH-like"/>
</dbReference>
<dbReference type="PANTHER" id="PTHR34187:SF2">
    <property type="entry name" value="DUF202 DOMAIN-CONTAINING PROTEIN"/>
    <property type="match status" value="1"/>
</dbReference>
<sequence length="474" mass="49952">MDHASGDNRNASAATTSAETTKSPWFTRNHADLEEEGAGDDHASSSTARRPGLDEVQRTLTAPVISSSFSPASEASRSLLRPSPTADHSSTTHPHASSSHRYALYTTTSTSSNSYSRTQPYGSAPPLSASQSDTVLEAFLNNCGSTSGAAGLSLGSGSFASGRDSPGRRSFVTFSEPMETPGAERRRRLHEEQQREGKDHNGDTGYGSSSADETTGILGADRNGGVRSYQATTGEGTSKPRAEVEETETETDAESRNTDETAKGRDAGQRSIRARESSLSSYASTVRSRRQGIGGGSTSISGRAQGNGSGASGAGNGSGNGNGVVDDAAEEGWWKRIVERYGSVELDNKGSVARDHLALERTFLAWLRTSLSFASIGIAVTQLFRLNTSLSSPSNPSDVHLRHVGKPLGATFIGVSIVILLIGFHRYFESQHYVIRGKFPASRGSVVVVSIIAAALIVTSLVVILAVAPKALER</sequence>
<evidence type="ECO:0000256" key="7">
    <source>
        <dbReference type="SAM" id="Phobius"/>
    </source>
</evidence>
<keyword evidence="2" id="KW-1003">Cell membrane</keyword>
<feature type="domain" description="DUF202" evidence="8">
    <location>
        <begin position="354"/>
        <end position="432"/>
    </location>
</feature>
<feature type="region of interest" description="Disordered" evidence="6">
    <location>
        <begin position="157"/>
        <end position="324"/>
    </location>
</feature>
<evidence type="ECO:0000256" key="5">
    <source>
        <dbReference type="ARBA" id="ARBA00023136"/>
    </source>
</evidence>
<feature type="transmembrane region" description="Helical" evidence="7">
    <location>
        <begin position="404"/>
        <end position="424"/>
    </location>
</feature>
<accession>A0ABR1LYB5</accession>
<keyword evidence="5 7" id="KW-0472">Membrane</keyword>
<feature type="region of interest" description="Disordered" evidence="6">
    <location>
        <begin position="1"/>
        <end position="129"/>
    </location>
</feature>
<organism evidence="9 10">
    <name type="scientific">Phyllosticta citricarpa</name>
    <dbReference type="NCBI Taxonomy" id="55181"/>
    <lineage>
        <taxon>Eukaryota</taxon>
        <taxon>Fungi</taxon>
        <taxon>Dikarya</taxon>
        <taxon>Ascomycota</taxon>
        <taxon>Pezizomycotina</taxon>
        <taxon>Dothideomycetes</taxon>
        <taxon>Dothideomycetes incertae sedis</taxon>
        <taxon>Botryosphaeriales</taxon>
        <taxon>Phyllostictaceae</taxon>
        <taxon>Phyllosticta</taxon>
    </lineage>
</organism>
<evidence type="ECO:0000256" key="2">
    <source>
        <dbReference type="ARBA" id="ARBA00022475"/>
    </source>
</evidence>
<evidence type="ECO:0000256" key="3">
    <source>
        <dbReference type="ARBA" id="ARBA00022692"/>
    </source>
</evidence>
<feature type="compositionally biased region" description="Gly residues" evidence="6">
    <location>
        <begin position="305"/>
        <end position="322"/>
    </location>
</feature>